<dbReference type="InterPro" id="IPR042086">
    <property type="entry name" value="MeTrfase_capping"/>
</dbReference>
<accession>A0A8T2TYA2</accession>
<dbReference type="Proteomes" id="UP000825935">
    <property type="component" value="Chromosome 10"/>
</dbReference>
<keyword evidence="1" id="KW-0479">Metal-binding</keyword>
<organism evidence="3 4">
    <name type="scientific">Ceratopteris richardii</name>
    <name type="common">Triangle waterfern</name>
    <dbReference type="NCBI Taxonomy" id="49495"/>
    <lineage>
        <taxon>Eukaryota</taxon>
        <taxon>Viridiplantae</taxon>
        <taxon>Streptophyta</taxon>
        <taxon>Embryophyta</taxon>
        <taxon>Tracheophyta</taxon>
        <taxon>Polypodiopsida</taxon>
        <taxon>Polypodiidae</taxon>
        <taxon>Polypodiales</taxon>
        <taxon>Pteridineae</taxon>
        <taxon>Pteridaceae</taxon>
        <taxon>Parkerioideae</taxon>
        <taxon>Ceratopteris</taxon>
    </lineage>
</organism>
<sequence>MARTLGAECTVAGACPMLSSEHEASYTSNSAPQNLALLLCRPTLEKAIAEQQASIRMKQKTSDCWAEGLRKSRNFSEDDDAVKEVFCVADMGCASGPNCWRNMQFMIDCIRKYRRMESDTVSETGNGDHVCSSPIQFFLCDLPSNDFNGLLLEQQKYMEGYEQCFPAVVAGNFHGRLFPPSSLHLVFSSTSVHWLSESPDLSSDPDTMRVMRKKIWVDGSYMYKDAKKVYAERWRHEFTSFLTCRKTEMANGGMMFLLIMSSDEARPNQLQGSCFQMLEESWIQLVEQGTLQSWQLETFNIPWHFPTLMELESAINGVSDLRIQQIRAMHTYVGDTYWKQWSNDPDELARRLTNFYRSIVSNVIEKHVGPMNCELIFTRFNDLLEKNLRSRSTWDPYWIYPWDHHAMVEITKEQ</sequence>
<dbReference type="Pfam" id="PF03492">
    <property type="entry name" value="Methyltransf_7"/>
    <property type="match status" value="1"/>
</dbReference>
<dbReference type="SUPFAM" id="SSF53335">
    <property type="entry name" value="S-adenosyl-L-methionine-dependent methyltransferases"/>
    <property type="match status" value="1"/>
</dbReference>
<dbReference type="AlphaFoldDB" id="A0A8T2TYA2"/>
<dbReference type="Gene3D" id="3.40.50.150">
    <property type="entry name" value="Vaccinia Virus protein VP39"/>
    <property type="match status" value="1"/>
</dbReference>
<dbReference type="Gene3D" id="1.10.1200.270">
    <property type="entry name" value="Methyltransferase, alpha-helical capping domain"/>
    <property type="match status" value="1"/>
</dbReference>
<dbReference type="OMA" id="INIMDAT"/>
<dbReference type="InterPro" id="IPR029063">
    <property type="entry name" value="SAM-dependent_MTases_sf"/>
</dbReference>
<dbReference type="OrthoDB" id="1523883at2759"/>
<evidence type="ECO:0000313" key="3">
    <source>
        <dbReference type="EMBL" id="KAH7427378.1"/>
    </source>
</evidence>
<proteinExistence type="predicted"/>
<evidence type="ECO:0000313" key="4">
    <source>
        <dbReference type="Proteomes" id="UP000825935"/>
    </source>
</evidence>
<dbReference type="InterPro" id="IPR005299">
    <property type="entry name" value="MeTrfase_7"/>
</dbReference>
<protein>
    <submittedName>
        <fullName evidence="3">Uncharacterized protein</fullName>
    </submittedName>
</protein>
<evidence type="ECO:0000256" key="2">
    <source>
        <dbReference type="ARBA" id="ARBA00022842"/>
    </source>
</evidence>
<keyword evidence="4" id="KW-1185">Reference proteome</keyword>
<dbReference type="GO" id="GO:0008168">
    <property type="term" value="F:methyltransferase activity"/>
    <property type="evidence" value="ECO:0007669"/>
    <property type="project" value="InterPro"/>
</dbReference>
<comment type="caution">
    <text evidence="3">The sequence shown here is derived from an EMBL/GenBank/DDBJ whole genome shotgun (WGS) entry which is preliminary data.</text>
</comment>
<name>A0A8T2TYA2_CERRI</name>
<gene>
    <name evidence="3" type="ORF">KP509_10G041300</name>
</gene>
<keyword evidence="2" id="KW-0460">Magnesium</keyword>
<reference evidence="3" key="1">
    <citation type="submission" date="2021-08" db="EMBL/GenBank/DDBJ databases">
        <title>WGS assembly of Ceratopteris richardii.</title>
        <authorList>
            <person name="Marchant D.B."/>
            <person name="Chen G."/>
            <person name="Jenkins J."/>
            <person name="Shu S."/>
            <person name="Leebens-Mack J."/>
            <person name="Grimwood J."/>
            <person name="Schmutz J."/>
            <person name="Soltis P."/>
            <person name="Soltis D."/>
            <person name="Chen Z.-H."/>
        </authorList>
    </citation>
    <scope>NUCLEOTIDE SEQUENCE</scope>
    <source>
        <strain evidence="3">Whitten #5841</strain>
        <tissue evidence="3">Leaf</tissue>
    </source>
</reference>
<evidence type="ECO:0000256" key="1">
    <source>
        <dbReference type="ARBA" id="ARBA00022723"/>
    </source>
</evidence>
<dbReference type="PANTHER" id="PTHR31009">
    <property type="entry name" value="S-ADENOSYL-L-METHIONINE:CARBOXYL METHYLTRANSFERASE FAMILY PROTEIN"/>
    <property type="match status" value="1"/>
</dbReference>
<dbReference type="EMBL" id="CM035415">
    <property type="protein sequence ID" value="KAH7427378.1"/>
    <property type="molecule type" value="Genomic_DNA"/>
</dbReference>
<dbReference type="GO" id="GO:0046872">
    <property type="term" value="F:metal ion binding"/>
    <property type="evidence" value="ECO:0007669"/>
    <property type="project" value="UniProtKB-KW"/>
</dbReference>